<keyword evidence="3" id="KW-1185">Reference proteome</keyword>
<dbReference type="Proteomes" id="UP000222168">
    <property type="component" value="Unassembled WGS sequence"/>
</dbReference>
<comment type="caution">
    <text evidence="2">The sequence shown here is derived from an EMBL/GenBank/DDBJ whole genome shotgun (WGS) entry which is preliminary data.</text>
</comment>
<accession>A0A2D0K7V5</accession>
<evidence type="ECO:0000256" key="1">
    <source>
        <dbReference type="SAM" id="SignalP"/>
    </source>
</evidence>
<evidence type="ECO:0000313" key="3">
    <source>
        <dbReference type="Proteomes" id="UP000222168"/>
    </source>
</evidence>
<keyword evidence="1" id="KW-0732">Signal</keyword>
<protein>
    <submittedName>
        <fullName evidence="2">Uncharacterized protein</fullName>
    </submittedName>
</protein>
<dbReference type="EMBL" id="NJAK01000003">
    <property type="protein sequence ID" value="PHM59529.1"/>
    <property type="molecule type" value="Genomic_DNA"/>
</dbReference>
<gene>
    <name evidence="2" type="ORF">Xish_03648</name>
</gene>
<proteinExistence type="predicted"/>
<organism evidence="2 3">
    <name type="scientific">Xenorhabdus ishibashii</name>
    <dbReference type="NCBI Taxonomy" id="1034471"/>
    <lineage>
        <taxon>Bacteria</taxon>
        <taxon>Pseudomonadati</taxon>
        <taxon>Pseudomonadota</taxon>
        <taxon>Gammaproteobacteria</taxon>
        <taxon>Enterobacterales</taxon>
        <taxon>Morganellaceae</taxon>
        <taxon>Xenorhabdus</taxon>
    </lineage>
</organism>
<sequence>MKLKLFVTLILFFFTKETLADNNTYLILKNSLSYGFANISVTEISDLPTCEILRIKLLKSEKKLKAICLTITDEEKENQDKFMKNKNRD</sequence>
<feature type="signal peptide" evidence="1">
    <location>
        <begin position="1"/>
        <end position="20"/>
    </location>
</feature>
<evidence type="ECO:0000313" key="2">
    <source>
        <dbReference type="EMBL" id="PHM59529.1"/>
    </source>
</evidence>
<dbReference type="AlphaFoldDB" id="A0A2D0K7V5"/>
<feature type="chain" id="PRO_5012858622" evidence="1">
    <location>
        <begin position="21"/>
        <end position="89"/>
    </location>
</feature>
<reference evidence="2 3" key="1">
    <citation type="journal article" date="2017" name="Nat. Microbiol.">
        <title>Natural product diversity associated with the nematode symbionts Photorhabdus and Xenorhabdus.</title>
        <authorList>
            <person name="Tobias N.J."/>
            <person name="Wolff H."/>
            <person name="Djahanschiri B."/>
            <person name="Grundmann F."/>
            <person name="Kronenwerth M."/>
            <person name="Shi Y.M."/>
            <person name="Simonyi S."/>
            <person name="Grun P."/>
            <person name="Shapiro-Ilan D."/>
            <person name="Pidot S.J."/>
            <person name="Stinear T.P."/>
            <person name="Ebersberger I."/>
            <person name="Bode H.B."/>
        </authorList>
    </citation>
    <scope>NUCLEOTIDE SEQUENCE [LARGE SCALE GENOMIC DNA]</scope>
    <source>
        <strain evidence="2 3">DSM 22670</strain>
    </source>
</reference>
<name>A0A2D0K7V5_9GAMM</name>
<dbReference type="RefSeq" id="WP_099119184.1">
    <property type="nucleotide sequence ID" value="NZ_NJAK01000003.1"/>
</dbReference>